<organism evidence="1">
    <name type="scientific">hydrothermal vent metagenome</name>
    <dbReference type="NCBI Taxonomy" id="652676"/>
    <lineage>
        <taxon>unclassified sequences</taxon>
        <taxon>metagenomes</taxon>
        <taxon>ecological metagenomes</taxon>
    </lineage>
</organism>
<dbReference type="EMBL" id="UOFN01000015">
    <property type="protein sequence ID" value="VAW73485.1"/>
    <property type="molecule type" value="Genomic_DNA"/>
</dbReference>
<accession>A0A3B0XYK9</accession>
<name>A0A3B0XYK9_9ZZZZ</name>
<protein>
    <submittedName>
        <fullName evidence="1">Uncharacterized protein</fullName>
    </submittedName>
</protein>
<dbReference type="AlphaFoldDB" id="A0A3B0XYK9"/>
<evidence type="ECO:0000313" key="1">
    <source>
        <dbReference type="EMBL" id="VAW73485.1"/>
    </source>
</evidence>
<reference evidence="1" key="1">
    <citation type="submission" date="2018-06" db="EMBL/GenBank/DDBJ databases">
        <authorList>
            <person name="Zhirakovskaya E."/>
        </authorList>
    </citation>
    <scope>NUCLEOTIDE SEQUENCE</scope>
</reference>
<sequence length="42" mass="4733">NFATIKHAANNLLQKAPGKKSLPMKRHSAAWDDEYLEAIIIQ</sequence>
<feature type="non-terminal residue" evidence="1">
    <location>
        <position position="1"/>
    </location>
</feature>
<proteinExistence type="predicted"/>
<gene>
    <name evidence="1" type="ORF">MNBD_GAMMA15-950</name>
</gene>